<gene>
    <name evidence="1" type="ORF">E2C01_080303</name>
</gene>
<reference evidence="1 2" key="1">
    <citation type="submission" date="2019-05" db="EMBL/GenBank/DDBJ databases">
        <title>Another draft genome of Portunus trituberculatus and its Hox gene families provides insights of decapod evolution.</title>
        <authorList>
            <person name="Jeong J.-H."/>
            <person name="Song I."/>
            <person name="Kim S."/>
            <person name="Choi T."/>
            <person name="Kim D."/>
            <person name="Ryu S."/>
            <person name="Kim W."/>
        </authorList>
    </citation>
    <scope>NUCLEOTIDE SEQUENCE [LARGE SCALE GENOMIC DNA]</scope>
    <source>
        <tissue evidence="1">Muscle</tissue>
    </source>
</reference>
<evidence type="ECO:0000313" key="2">
    <source>
        <dbReference type="Proteomes" id="UP000324222"/>
    </source>
</evidence>
<protein>
    <submittedName>
        <fullName evidence="1">Uncharacterized protein</fullName>
    </submittedName>
</protein>
<dbReference type="AlphaFoldDB" id="A0A5B7IT31"/>
<dbReference type="EMBL" id="VSRR010068703">
    <property type="protein sequence ID" value="MPC85523.1"/>
    <property type="molecule type" value="Genomic_DNA"/>
</dbReference>
<name>A0A5B7IT31_PORTR</name>
<dbReference type="Proteomes" id="UP000324222">
    <property type="component" value="Unassembled WGS sequence"/>
</dbReference>
<proteinExistence type="predicted"/>
<accession>A0A5B7IT31</accession>
<evidence type="ECO:0000313" key="1">
    <source>
        <dbReference type="EMBL" id="MPC85523.1"/>
    </source>
</evidence>
<comment type="caution">
    <text evidence="1">The sequence shown here is derived from an EMBL/GenBank/DDBJ whole genome shotgun (WGS) entry which is preliminary data.</text>
</comment>
<organism evidence="1 2">
    <name type="scientific">Portunus trituberculatus</name>
    <name type="common">Swimming crab</name>
    <name type="synonym">Neptunus trituberculatus</name>
    <dbReference type="NCBI Taxonomy" id="210409"/>
    <lineage>
        <taxon>Eukaryota</taxon>
        <taxon>Metazoa</taxon>
        <taxon>Ecdysozoa</taxon>
        <taxon>Arthropoda</taxon>
        <taxon>Crustacea</taxon>
        <taxon>Multicrustacea</taxon>
        <taxon>Malacostraca</taxon>
        <taxon>Eumalacostraca</taxon>
        <taxon>Eucarida</taxon>
        <taxon>Decapoda</taxon>
        <taxon>Pleocyemata</taxon>
        <taxon>Brachyura</taxon>
        <taxon>Eubrachyura</taxon>
        <taxon>Portunoidea</taxon>
        <taxon>Portunidae</taxon>
        <taxon>Portuninae</taxon>
        <taxon>Portunus</taxon>
    </lineage>
</organism>
<sequence>MGQSMAAGLDVGCSSATTSLPVTTLTLRFPGSSLHTIMSSTRAELYAVLEEFHILAPLHKNVYFFNDSQAALYALQSTSPMDCDLVNN</sequence>
<keyword evidence="2" id="KW-1185">Reference proteome</keyword>